<evidence type="ECO:0000256" key="8">
    <source>
        <dbReference type="ARBA" id="ARBA00022840"/>
    </source>
</evidence>
<dbReference type="InterPro" id="IPR029063">
    <property type="entry name" value="SAM-dependent_MTases_sf"/>
</dbReference>
<dbReference type="Gene3D" id="3.40.50.150">
    <property type="entry name" value="Vaccinia Virus protein VP39"/>
    <property type="match status" value="1"/>
</dbReference>
<dbReference type="InterPro" id="IPR001525">
    <property type="entry name" value="C5_MeTfrase"/>
</dbReference>
<dbReference type="InterPro" id="IPR017907">
    <property type="entry name" value="Znf_RING_CS"/>
</dbReference>
<dbReference type="Pfam" id="PF00145">
    <property type="entry name" value="DNA_methylase"/>
    <property type="match status" value="1"/>
</dbReference>
<evidence type="ECO:0000256" key="3">
    <source>
        <dbReference type="ARBA" id="ARBA00022723"/>
    </source>
</evidence>
<feature type="domain" description="RING-type" evidence="11">
    <location>
        <begin position="2086"/>
        <end position="2135"/>
    </location>
</feature>
<dbReference type="InterPro" id="IPR027417">
    <property type="entry name" value="P-loop_NTPase"/>
</dbReference>
<accession>A0ABR4MTM7</accession>
<evidence type="ECO:0000259" key="11">
    <source>
        <dbReference type="PROSITE" id="PS50089"/>
    </source>
</evidence>
<dbReference type="InterPro" id="IPR014001">
    <property type="entry name" value="Helicase_ATP-bd"/>
</dbReference>
<evidence type="ECO:0000256" key="1">
    <source>
        <dbReference type="ARBA" id="ARBA00022603"/>
    </source>
</evidence>
<comment type="caution">
    <text evidence="12">The sequence shown here is derived from an EMBL/GenBank/DDBJ whole genome shotgun (WGS) entry which is preliminary data.</text>
</comment>
<evidence type="ECO:0000256" key="6">
    <source>
        <dbReference type="ARBA" id="ARBA00022801"/>
    </source>
</evidence>
<dbReference type="PROSITE" id="PS50089">
    <property type="entry name" value="ZF_RING_2"/>
    <property type="match status" value="1"/>
</dbReference>
<sequence length="2349" mass="264781">MAMEIDLPPGKDVNTGSDSDAPINHIIDYTTGETLDKASRSPTSTTVSSQTLTNNSTFESPCPNPAAFASQLPSAEFDPPPARTLQSVRDIFSVLMQGALDLGLSQVAEEGGVHVRVATLCSGTDAPVFALRELQEAAAALGYGNVVSFEHIFSAEIETFKQAFIRRNVKPHGPVFRDVQEMAKYDKAMNAEGFLEEVDHDVDILVFGSSCVDFSNLNNSKKALGKGALVDITKADYTEDEPEVQDFLESILDCVDGESSRTFLSGLLYISKYRPCVVVMENVINAPWEQISNFWFAKVGYVARYRKCSSKDYGMPHIRMRGYLVAVDYREFGEDSERIADPTPLANLILQPSDDRLLQHRTALKKTAKSLRINDARMCQLRHAEARAQEGLPLGSRYTMMDHRSHCMPREDSFQESIIGLGEREKDLLDITYERGLQKQYDMNHKLLIYDISQNVDRAPGQLGWTPCLTPKGNPFVTNQGRPLLGIEALSLQGIDIDRVVPSIETQMQLQDLAGNAMTTTVVGAALLSAIISIEGLWQKCFSRPARHYVNTLLDETRNERTPVIYQDSNITDLATTTQRRPDQLDSMSPEHLMTLFEDCRSYCPCESASVRRRSPSLLQCATCREIRCKSCAGNPRHHMFPKSTIKFEIREKHVAVELVRRLANHAFVLCDEDSLPGDLSVVTEPHLVIPSLEDMALDGVSWDPDLERVMALCRSKSVDVYLHVVIEGKTIRWLVFVKASSWIAREYDHLHDWSRPFLMAEVDLRCQRGVPEPHNWRFWLKDEIKATLSITGLRDGHYKLAFEEAQWFNSGKWKAVIRFHPFWARFVRLAQGEYSYSDECGVSRGRIIAKHSDNMASVFIFEDPGLVSAPEDDRWVIAWTNRRLHTFEVRDVLATLSSFPSVDAMPLNDGFDTAKVDVFVKGWWVGVPNPKPDPKKPVLSLRRQASRRYSDRASPFGGVLIHSKVFQPVVTKVRGTHSDMLSCQPTPFVTVRVAVDKLHWPNDLFPMLMRPGSLAFRIGVDQDGWLTLPQRLHTDAMQLIYHNFKAITEESLANCLENGAGGIGMTRAGLELCPVCTPPIPHVHGVVNPDGNIVDLISDQEECRHFEDCIRARPCPLQIQVRIVPGTLIDDEQQKSHIEVRVNLNIETLVHRASGYLPRPAYALSQPRGREGEVHIRADIETWYEEDDLWGRAPFIEEVWPTTAETSDADVTSMTQPPSFVYNGKFLRTDQMISLGWMLGARNNNVKPFRECEIEECMVPGLNMRLIGEVGRDNYVRGGVLAHEVGYGKTVVALAMLDYTHEHNSQSLRDRSELIPDGIIHLKASLIIVPHHLIKQWCSEIESFLQNSTQPWKVVVISSKRDAMHLNRAELQKADIIVASFRAIQLGQARLDTLAVVGGQLRINEKESGRKLSNWYDAVISWIRPSRQDESRSKHEKSNKNSRRDYTAIDSLTKQHFQHTLSAVRQAQKTQVPHSSRRSTTANKKQGSGNVTKLDQSWRRSIEKPSKLWRDGSLLELYSFSSIVYDEFSYNEEHIALFFKHALATAKWILSGTPPLAHLGQICDMAGLLNVHVAREEPAIPPHMPKITQGPSTKDMSQAERFRSYRQLKSSAFVAERDEQARRFIHTFIRRNFAVQGKYSLVELIVPVTMNSVSSLLYHVAQQTLFDAKWVFDDVQGDIREMINGISAPQVDRQGRPIPLSTKKYLTVAAEALMAYASGRATEMMRAMHTPAVKLEVGTNESQGQGQDRYNVQSLLHQLYNKQLMQVKLLCKLLKSQWDRMMYLSERLEKDPTFNMKTASATDPRKAKQSSAIKLRDSVVHSLFRSESASEIQILLRQMVFGNKEPQPEILARLMDDRPVFAGCKWAAHEGGPAAFSVFDWYPQVDEALNHMDTTSSERAAIIGAALWAMKDPESAATPEAARQVQSEIADFVGTQLDSFSHESTLLLLENVRNRQDLFESTDQTEIDCGFTGPNIRQFHYCRTTGLKCTQHDTKTQLEAKLARFAAGEAREADFEFQGMLPHFHPHYGQIKTTRGASIDAGLDDFILTVQSLERGIKHHFVPAFQRYRLLRLCINLTHGSPLKCDVCERRLPPEAKHRDEIFCLVTCGHAYCKHCASGFRVDEDYHCRVPTCRCASRGSLIDAKSLLPLDCYADSEASAIETSSKVTKVVTLASEIVQRGDSVLIFVQFDYLKDDIAAALTAAKIPYGRTDGQDGPDQLVAFQAGRFSAIGRCNRPGQTKNVWVYHMVTRFTIEADVVEQRFRNCQLNLADSAVVLSHQTEKDPTDLDPDGDTDMPEDENSCWFLKCLKMNEPQGKLMIESKRARAMFDSREISRLLGGFDDETAEE</sequence>
<keyword evidence="7" id="KW-0862">Zinc</keyword>
<dbReference type="SMART" id="SM00487">
    <property type="entry name" value="DEXDc"/>
    <property type="match status" value="1"/>
</dbReference>
<dbReference type="InterPro" id="IPR001841">
    <property type="entry name" value="Znf_RING"/>
</dbReference>
<evidence type="ECO:0000256" key="5">
    <source>
        <dbReference type="ARBA" id="ARBA00022771"/>
    </source>
</evidence>
<protein>
    <recommendedName>
        <fullName evidence="11">RING-type domain-containing protein</fullName>
    </recommendedName>
</protein>
<proteinExistence type="predicted"/>
<dbReference type="InterPro" id="IPR050628">
    <property type="entry name" value="SNF2_RAD54_helicase_TF"/>
</dbReference>
<dbReference type="SUPFAM" id="SSF52540">
    <property type="entry name" value="P-loop containing nucleoside triphosphate hydrolases"/>
    <property type="match status" value="2"/>
</dbReference>
<dbReference type="PANTHER" id="PTHR45626">
    <property type="entry name" value="TRANSCRIPTION TERMINATION FACTOR 2-RELATED"/>
    <property type="match status" value="1"/>
</dbReference>
<evidence type="ECO:0000256" key="2">
    <source>
        <dbReference type="ARBA" id="ARBA00022679"/>
    </source>
</evidence>
<dbReference type="Pfam" id="PF00176">
    <property type="entry name" value="SNF2-rel_dom"/>
    <property type="match status" value="1"/>
</dbReference>
<keyword evidence="3" id="KW-0479">Metal-binding</keyword>
<dbReference type="InterPro" id="IPR000330">
    <property type="entry name" value="SNF2_N"/>
</dbReference>
<dbReference type="Proteomes" id="UP001610728">
    <property type="component" value="Unassembled WGS sequence"/>
</dbReference>
<keyword evidence="2" id="KW-0808">Transferase</keyword>
<evidence type="ECO:0000256" key="10">
    <source>
        <dbReference type="SAM" id="MobiDB-lite"/>
    </source>
</evidence>
<dbReference type="EMBL" id="JABSNW010000001">
    <property type="protein sequence ID" value="KAL2891608.1"/>
    <property type="molecule type" value="Genomic_DNA"/>
</dbReference>
<dbReference type="PROSITE" id="PS00518">
    <property type="entry name" value="ZF_RING_1"/>
    <property type="match status" value="1"/>
</dbReference>
<keyword evidence="4" id="KW-0547">Nucleotide-binding</keyword>
<reference evidence="12 13" key="1">
    <citation type="submission" date="2020-05" db="EMBL/GenBank/DDBJ databases">
        <title>Ceratocystis lukuohia genome.</title>
        <authorList>
            <person name="Harrington T.C."/>
            <person name="Kim K."/>
            <person name="Mayers C.G."/>
        </authorList>
    </citation>
    <scope>NUCLEOTIDE SEQUENCE [LARGE SCALE GENOMIC DNA]</scope>
    <source>
        <strain evidence="12 13">C4212</strain>
    </source>
</reference>
<keyword evidence="6" id="KW-0378">Hydrolase</keyword>
<organism evidence="12 13">
    <name type="scientific">Ceratocystis lukuohia</name>
    <dbReference type="NCBI Taxonomy" id="2019550"/>
    <lineage>
        <taxon>Eukaryota</taxon>
        <taxon>Fungi</taxon>
        <taxon>Dikarya</taxon>
        <taxon>Ascomycota</taxon>
        <taxon>Pezizomycotina</taxon>
        <taxon>Sordariomycetes</taxon>
        <taxon>Hypocreomycetidae</taxon>
        <taxon>Microascales</taxon>
        <taxon>Ceratocystidaceae</taxon>
        <taxon>Ceratocystis</taxon>
    </lineage>
</organism>
<feature type="region of interest" description="Disordered" evidence="10">
    <location>
        <begin position="1"/>
        <end position="75"/>
    </location>
</feature>
<evidence type="ECO:0000256" key="4">
    <source>
        <dbReference type="ARBA" id="ARBA00022741"/>
    </source>
</evidence>
<keyword evidence="1" id="KW-0489">Methyltransferase</keyword>
<evidence type="ECO:0000313" key="13">
    <source>
        <dbReference type="Proteomes" id="UP001610728"/>
    </source>
</evidence>
<feature type="compositionally biased region" description="Polar residues" evidence="10">
    <location>
        <begin position="1464"/>
        <end position="1496"/>
    </location>
</feature>
<dbReference type="RefSeq" id="XP_070862788.1">
    <property type="nucleotide sequence ID" value="XM_071005222.1"/>
</dbReference>
<dbReference type="GeneID" id="98115212"/>
<dbReference type="SUPFAM" id="SSF53335">
    <property type="entry name" value="S-adenosyl-L-methionine-dependent methyltransferases"/>
    <property type="match status" value="1"/>
</dbReference>
<gene>
    <name evidence="12" type="ORF">HOO65_010966</name>
</gene>
<keyword evidence="8" id="KW-0067">ATP-binding</keyword>
<evidence type="ECO:0000313" key="12">
    <source>
        <dbReference type="EMBL" id="KAL2891608.1"/>
    </source>
</evidence>
<dbReference type="InterPro" id="IPR038718">
    <property type="entry name" value="SNF2-like_sf"/>
</dbReference>
<dbReference type="Gene3D" id="3.40.50.10810">
    <property type="entry name" value="Tandem AAA-ATPase domain"/>
    <property type="match status" value="1"/>
</dbReference>
<feature type="compositionally biased region" description="Polar residues" evidence="10">
    <location>
        <begin position="40"/>
        <end position="59"/>
    </location>
</feature>
<name>A0ABR4MTM7_9PEZI</name>
<dbReference type="PANTHER" id="PTHR45626:SF26">
    <property type="entry name" value="FAMILY HELICASE, PUTATIVE (AFU_ORTHOLOGUE AFUA_2G09120)-RELATED"/>
    <property type="match status" value="1"/>
</dbReference>
<evidence type="ECO:0000256" key="9">
    <source>
        <dbReference type="PROSITE-ProRule" id="PRU00175"/>
    </source>
</evidence>
<evidence type="ECO:0000256" key="7">
    <source>
        <dbReference type="ARBA" id="ARBA00022833"/>
    </source>
</evidence>
<dbReference type="Gene3D" id="3.40.50.300">
    <property type="entry name" value="P-loop containing nucleotide triphosphate hydrolases"/>
    <property type="match status" value="2"/>
</dbReference>
<keyword evidence="5 9" id="KW-0863">Zinc-finger</keyword>
<keyword evidence="13" id="KW-1185">Reference proteome</keyword>
<feature type="region of interest" description="Disordered" evidence="10">
    <location>
        <begin position="1464"/>
        <end position="1499"/>
    </location>
</feature>